<dbReference type="AlphaFoldDB" id="A0A2Z5G6T8"/>
<proteinExistence type="predicted"/>
<evidence type="ECO:0000313" key="1">
    <source>
        <dbReference type="EMBL" id="AXC14962.1"/>
    </source>
</evidence>
<protein>
    <submittedName>
        <fullName evidence="1">Uncharacterized protein</fullName>
    </submittedName>
</protein>
<reference evidence="1 2" key="1">
    <citation type="journal article" date="2018" name="Front. Microbiol.">
        <title>Hydrolytic Capabilities as a Key to Environmental Success: Chitinolytic and Cellulolytic Acidobacteria From Acidic Sub-arctic Soils and Boreal Peatlands.</title>
        <authorList>
            <person name="Belova S.E."/>
            <person name="Ravin N.V."/>
            <person name="Pankratov T.A."/>
            <person name="Rakitin A.L."/>
            <person name="Ivanova A.A."/>
            <person name="Beletsky A.V."/>
            <person name="Mardanov A.V."/>
            <person name="Sinninghe Damste J.S."/>
            <person name="Dedysh S.N."/>
        </authorList>
    </citation>
    <scope>NUCLEOTIDE SEQUENCE [LARGE SCALE GENOMIC DNA]</scope>
    <source>
        <strain evidence="1 2">SBC82</strain>
    </source>
</reference>
<sequence>MLRKNPEALWHLSIYLFRSVYRLLSICSSVYQCVVICRGRISGSLR</sequence>
<organism evidence="1 2">
    <name type="scientific">Acidisarcina polymorpha</name>
    <dbReference type="NCBI Taxonomy" id="2211140"/>
    <lineage>
        <taxon>Bacteria</taxon>
        <taxon>Pseudomonadati</taxon>
        <taxon>Acidobacteriota</taxon>
        <taxon>Terriglobia</taxon>
        <taxon>Terriglobales</taxon>
        <taxon>Acidobacteriaceae</taxon>
        <taxon>Acidisarcina</taxon>
    </lineage>
</organism>
<keyword evidence="2" id="KW-1185">Reference proteome</keyword>
<name>A0A2Z5G6T8_9BACT</name>
<accession>A0A2Z5G6T8</accession>
<dbReference type="Proteomes" id="UP000253606">
    <property type="component" value="Chromosome"/>
</dbReference>
<dbReference type="KEGG" id="abas:ACPOL_5716"/>
<gene>
    <name evidence="1" type="ORF">ACPOL_5716</name>
</gene>
<evidence type="ECO:0000313" key="2">
    <source>
        <dbReference type="Proteomes" id="UP000253606"/>
    </source>
</evidence>
<dbReference type="EMBL" id="CP030840">
    <property type="protein sequence ID" value="AXC14962.1"/>
    <property type="molecule type" value="Genomic_DNA"/>
</dbReference>